<feature type="transmembrane region" description="Helical" evidence="7">
    <location>
        <begin position="72"/>
        <end position="94"/>
    </location>
</feature>
<feature type="transmembrane region" description="Helical" evidence="7">
    <location>
        <begin position="126"/>
        <end position="148"/>
    </location>
</feature>
<proteinExistence type="inferred from homology"/>
<keyword evidence="5 7" id="KW-1133">Transmembrane helix</keyword>
<evidence type="ECO:0000256" key="2">
    <source>
        <dbReference type="ARBA" id="ARBA00010992"/>
    </source>
</evidence>
<gene>
    <name evidence="9" type="ORF">NWE54_24195</name>
</gene>
<evidence type="ECO:0000256" key="1">
    <source>
        <dbReference type="ARBA" id="ARBA00004141"/>
    </source>
</evidence>
<name>A0A9E8CS68_9HYPH</name>
<dbReference type="PANTHER" id="PTHR23511">
    <property type="entry name" value="SYNAPTIC VESICLE GLYCOPROTEIN 2"/>
    <property type="match status" value="1"/>
</dbReference>
<feature type="transmembrane region" description="Helical" evidence="7">
    <location>
        <begin position="334"/>
        <end position="353"/>
    </location>
</feature>
<dbReference type="EMBL" id="CP102774">
    <property type="protein sequence ID" value="UZF86818.1"/>
    <property type="molecule type" value="Genomic_DNA"/>
</dbReference>
<dbReference type="InterPro" id="IPR036259">
    <property type="entry name" value="MFS_trans_sf"/>
</dbReference>
<dbReference type="Gene3D" id="1.20.1250.20">
    <property type="entry name" value="MFS general substrate transporter like domains"/>
    <property type="match status" value="1"/>
</dbReference>
<evidence type="ECO:0000313" key="9">
    <source>
        <dbReference type="EMBL" id="UZF86818.1"/>
    </source>
</evidence>
<dbReference type="PROSITE" id="PS50850">
    <property type="entry name" value="MFS"/>
    <property type="match status" value="1"/>
</dbReference>
<evidence type="ECO:0000256" key="6">
    <source>
        <dbReference type="ARBA" id="ARBA00023136"/>
    </source>
</evidence>
<feature type="transmembrane region" description="Helical" evidence="7">
    <location>
        <begin position="101"/>
        <end position="120"/>
    </location>
</feature>
<reference evidence="9" key="1">
    <citation type="submission" date="2022-08" db="EMBL/GenBank/DDBJ databases">
        <title>Complete Genome Sequences of 2 Bosea sp. soil isolates.</title>
        <authorList>
            <person name="Alvarez Arevalo M."/>
            <person name="Sterndorff E.B."/>
            <person name="Faurdal D."/>
            <person name="Joergensen T.S."/>
            <person name="Weber T."/>
        </authorList>
    </citation>
    <scope>NUCLEOTIDE SEQUENCE</scope>
    <source>
        <strain evidence="9">NBC_00436</strain>
    </source>
</reference>
<comment type="subcellular location">
    <subcellularLocation>
        <location evidence="1">Membrane</location>
        <topology evidence="1">Multi-pass membrane protein</topology>
    </subcellularLocation>
</comment>
<sequence length="453" mass="46794">MLRKPQDSPSSLASSAATIAARLDAAPFCRLRLAILCVVTLALFADIAEVALGNALGAVFQAPPRSMTQTELSLFLAAIFAGGAAGAPVFGLLGDRTGRRLALQLALLVIAIGSLGAAASDGPVTLIGFRFLSGIGIGACPPLIAAYLADVMPPRWRGAIICICAGLAFLGAPGIIFLMRATSPSFLGLDGWRWALGSGALLAILAAGLLLLLPESPRWLAAAGRIAEAEAALRRFQVSSAVDAAPPPVATQAQPAASGDIDVTSVRRRFLLLCTLYALSPWATIGFLLMSGAVMLKKHFSVGDSVVAAGLIMFGPVIGNLLMAFVIDRVDRKASLVVTAVAMALLGLSFAAASEFTPLVTIGVAFAFCSAIYASVLGVYAAEIIPTALRSSRTALAWGIGRFVSIFVPLVFFALLHRFGPWAMFGLIAAAIGLSALLVATIGPEGRTRRPVA</sequence>
<dbReference type="InterPro" id="IPR020846">
    <property type="entry name" value="MFS_dom"/>
</dbReference>
<protein>
    <submittedName>
        <fullName evidence="9">MFS transporter</fullName>
    </submittedName>
</protein>
<comment type="similarity">
    <text evidence="2">Belongs to the major facilitator superfamily. Sugar transporter (TC 2.A.1.1) family.</text>
</comment>
<feature type="transmembrane region" description="Helical" evidence="7">
    <location>
        <begin position="31"/>
        <end position="52"/>
    </location>
</feature>
<feature type="transmembrane region" description="Helical" evidence="7">
    <location>
        <begin position="359"/>
        <end position="382"/>
    </location>
</feature>
<feature type="transmembrane region" description="Helical" evidence="7">
    <location>
        <begin position="160"/>
        <end position="179"/>
    </location>
</feature>
<evidence type="ECO:0000256" key="3">
    <source>
        <dbReference type="ARBA" id="ARBA00022448"/>
    </source>
</evidence>
<dbReference type="GO" id="GO:0022857">
    <property type="term" value="F:transmembrane transporter activity"/>
    <property type="evidence" value="ECO:0007669"/>
    <property type="project" value="InterPro"/>
</dbReference>
<feature type="transmembrane region" description="Helical" evidence="7">
    <location>
        <begin position="422"/>
        <end position="443"/>
    </location>
</feature>
<evidence type="ECO:0000256" key="7">
    <source>
        <dbReference type="SAM" id="Phobius"/>
    </source>
</evidence>
<accession>A0A9E8CS68</accession>
<dbReference type="AlphaFoldDB" id="A0A9E8CS68"/>
<dbReference type="Pfam" id="PF00083">
    <property type="entry name" value="Sugar_tr"/>
    <property type="match status" value="1"/>
</dbReference>
<dbReference type="InterPro" id="IPR005828">
    <property type="entry name" value="MFS_sugar_transport-like"/>
</dbReference>
<feature type="domain" description="Major facilitator superfamily (MFS) profile" evidence="8">
    <location>
        <begin position="32"/>
        <end position="447"/>
    </location>
</feature>
<keyword evidence="3" id="KW-0813">Transport</keyword>
<dbReference type="SUPFAM" id="SSF103473">
    <property type="entry name" value="MFS general substrate transporter"/>
    <property type="match status" value="1"/>
</dbReference>
<evidence type="ECO:0000256" key="5">
    <source>
        <dbReference type="ARBA" id="ARBA00022989"/>
    </source>
</evidence>
<evidence type="ECO:0000259" key="8">
    <source>
        <dbReference type="PROSITE" id="PS50850"/>
    </source>
</evidence>
<keyword evidence="4 7" id="KW-0812">Transmembrane</keyword>
<keyword evidence="6 7" id="KW-0472">Membrane</keyword>
<organism evidence="9">
    <name type="scientific">Bosea sp. NBC_00436</name>
    <dbReference type="NCBI Taxonomy" id="2969620"/>
    <lineage>
        <taxon>Bacteria</taxon>
        <taxon>Pseudomonadati</taxon>
        <taxon>Pseudomonadota</taxon>
        <taxon>Alphaproteobacteria</taxon>
        <taxon>Hyphomicrobiales</taxon>
        <taxon>Boseaceae</taxon>
        <taxon>Bosea</taxon>
    </lineage>
</organism>
<feature type="transmembrane region" description="Helical" evidence="7">
    <location>
        <begin position="191"/>
        <end position="213"/>
    </location>
</feature>
<dbReference type="GO" id="GO:0016020">
    <property type="term" value="C:membrane"/>
    <property type="evidence" value="ECO:0007669"/>
    <property type="project" value="UniProtKB-SubCell"/>
</dbReference>
<evidence type="ECO:0000256" key="4">
    <source>
        <dbReference type="ARBA" id="ARBA00022692"/>
    </source>
</evidence>
<feature type="transmembrane region" description="Helical" evidence="7">
    <location>
        <begin position="394"/>
        <end position="416"/>
    </location>
</feature>
<feature type="transmembrane region" description="Helical" evidence="7">
    <location>
        <begin position="306"/>
        <end position="327"/>
    </location>
</feature>
<dbReference type="PANTHER" id="PTHR23511:SF34">
    <property type="entry name" value="SYNAPTIC VESICLE GLYCOPROTEIN 2"/>
    <property type="match status" value="1"/>
</dbReference>
<feature type="transmembrane region" description="Helical" evidence="7">
    <location>
        <begin position="270"/>
        <end position="294"/>
    </location>
</feature>